<dbReference type="InterPro" id="IPR011051">
    <property type="entry name" value="RmlC_Cupin_sf"/>
</dbReference>
<evidence type="ECO:0000313" key="3">
    <source>
        <dbReference type="Proteomes" id="UP001364156"/>
    </source>
</evidence>
<proteinExistence type="predicted"/>
<reference evidence="2 3" key="1">
    <citation type="submission" date="2023-10" db="EMBL/GenBank/DDBJ databases">
        <title>Roseovarius strain S88 nov., isolated from a marine algae.</title>
        <authorList>
            <person name="Lee M.W."/>
            <person name="Lee J.K."/>
            <person name="Kim J.M."/>
            <person name="Choi D.G."/>
            <person name="Baek J.H."/>
            <person name="Bayburt H."/>
            <person name="Jung J.J."/>
            <person name="Han D.M."/>
            <person name="Jeon C.O."/>
        </authorList>
    </citation>
    <scope>NUCLEOTIDE SEQUENCE [LARGE SCALE GENOMIC DNA]</scope>
    <source>
        <strain evidence="2 3">S88</strain>
    </source>
</reference>
<sequence length="125" mass="13600">MPADERPCVVRAGRRRKLSYSGLTSTDYMGFEDHLLSASLDGQLALGMSTYQPGGNSGDELYTHTGEEAGLVIKGQIDLHLDGKVFRLGTGDSFSFAANLPHRYSNPGDSEAQIVWANTPVNLRR</sequence>
<keyword evidence="3" id="KW-1185">Reference proteome</keyword>
<protein>
    <submittedName>
        <fullName evidence="2">Cupin domain-containing protein</fullName>
    </submittedName>
</protein>
<dbReference type="Pfam" id="PF07883">
    <property type="entry name" value="Cupin_2"/>
    <property type="match status" value="1"/>
</dbReference>
<dbReference type="Gene3D" id="2.60.120.10">
    <property type="entry name" value="Jelly Rolls"/>
    <property type="match status" value="1"/>
</dbReference>
<evidence type="ECO:0000313" key="2">
    <source>
        <dbReference type="EMBL" id="WWR46229.1"/>
    </source>
</evidence>
<dbReference type="EMBL" id="CP146069">
    <property type="protein sequence ID" value="WWR46229.1"/>
    <property type="molecule type" value="Genomic_DNA"/>
</dbReference>
<feature type="domain" description="Cupin type-2" evidence="1">
    <location>
        <begin position="48"/>
        <end position="117"/>
    </location>
</feature>
<dbReference type="InterPro" id="IPR014710">
    <property type="entry name" value="RmlC-like_jellyroll"/>
</dbReference>
<accession>A0ABZ2HJ57</accession>
<dbReference type="Proteomes" id="UP001364156">
    <property type="component" value="Chromosome"/>
</dbReference>
<organism evidence="2 3">
    <name type="scientific">Roseovarius phycicola</name>
    <dbReference type="NCBI Taxonomy" id="3080976"/>
    <lineage>
        <taxon>Bacteria</taxon>
        <taxon>Pseudomonadati</taxon>
        <taxon>Pseudomonadota</taxon>
        <taxon>Alphaproteobacteria</taxon>
        <taxon>Rhodobacterales</taxon>
        <taxon>Roseobacteraceae</taxon>
        <taxon>Roseovarius</taxon>
    </lineage>
</organism>
<gene>
    <name evidence="2" type="ORF">RZ517_15870</name>
</gene>
<dbReference type="CDD" id="cd02209">
    <property type="entry name" value="cupin_XRE_C"/>
    <property type="match status" value="1"/>
</dbReference>
<dbReference type="InterPro" id="IPR013096">
    <property type="entry name" value="Cupin_2"/>
</dbReference>
<dbReference type="SUPFAM" id="SSF51182">
    <property type="entry name" value="RmlC-like cupins"/>
    <property type="match status" value="1"/>
</dbReference>
<dbReference type="RefSeq" id="WP_338549098.1">
    <property type="nucleotide sequence ID" value="NZ_CP146069.1"/>
</dbReference>
<evidence type="ECO:0000259" key="1">
    <source>
        <dbReference type="Pfam" id="PF07883"/>
    </source>
</evidence>
<name>A0ABZ2HJ57_9RHOB</name>